<gene>
    <name evidence="8" type="ORF">WALSEDRAFT_68757</name>
</gene>
<dbReference type="GeneID" id="18475465"/>
<feature type="domain" description="Ima1 N-terminal" evidence="7">
    <location>
        <begin position="12"/>
        <end position="124"/>
    </location>
</feature>
<name>I4YCZ7_WALMC</name>
<dbReference type="Pfam" id="PF09779">
    <property type="entry name" value="Ima1_N"/>
    <property type="match status" value="1"/>
</dbReference>
<dbReference type="eggNOG" id="KOG4623">
    <property type="taxonomic scope" value="Eukaryota"/>
</dbReference>
<evidence type="ECO:0000256" key="3">
    <source>
        <dbReference type="ARBA" id="ARBA00022989"/>
    </source>
</evidence>
<evidence type="ECO:0000256" key="2">
    <source>
        <dbReference type="ARBA" id="ARBA00022692"/>
    </source>
</evidence>
<feature type="transmembrane region" description="Helical" evidence="6">
    <location>
        <begin position="446"/>
        <end position="464"/>
    </location>
</feature>
<dbReference type="InterPro" id="IPR042321">
    <property type="entry name" value="Ima1"/>
</dbReference>
<dbReference type="OMA" id="CQTNQML"/>
<evidence type="ECO:0000256" key="4">
    <source>
        <dbReference type="ARBA" id="ARBA00023136"/>
    </source>
</evidence>
<dbReference type="OrthoDB" id="5966927at2759"/>
<keyword evidence="4 6" id="KW-0472">Membrane</keyword>
<feature type="transmembrane region" description="Helical" evidence="6">
    <location>
        <begin position="206"/>
        <end position="226"/>
    </location>
</feature>
<accession>I4YCZ7</accession>
<evidence type="ECO:0000256" key="5">
    <source>
        <dbReference type="ARBA" id="ARBA00023242"/>
    </source>
</evidence>
<comment type="subcellular location">
    <subcellularLocation>
        <location evidence="1">Nucleus inner membrane</location>
        <topology evidence="1">Multi-pass membrane protein</topology>
    </subcellularLocation>
</comment>
<evidence type="ECO:0000313" key="8">
    <source>
        <dbReference type="EMBL" id="EIM21839.1"/>
    </source>
</evidence>
<evidence type="ECO:0000313" key="9">
    <source>
        <dbReference type="Proteomes" id="UP000005242"/>
    </source>
</evidence>
<evidence type="ECO:0000259" key="7">
    <source>
        <dbReference type="Pfam" id="PF09779"/>
    </source>
</evidence>
<dbReference type="PANTHER" id="PTHR28538">
    <property type="entry name" value="INTEGRAL INNER NUCLEAR MEMBRANE PROTEIN IMA1"/>
    <property type="match status" value="1"/>
</dbReference>
<feature type="transmembrane region" description="Helical" evidence="6">
    <location>
        <begin position="280"/>
        <end position="303"/>
    </location>
</feature>
<dbReference type="GO" id="GO:0034506">
    <property type="term" value="C:chromosome, centromeric core domain"/>
    <property type="evidence" value="ECO:0007669"/>
    <property type="project" value="TreeGrafter"/>
</dbReference>
<dbReference type="InterPro" id="IPR018617">
    <property type="entry name" value="Ima1_N"/>
</dbReference>
<keyword evidence="2 6" id="KW-0812">Transmembrane</keyword>
<dbReference type="GO" id="GO:0044732">
    <property type="term" value="C:mitotic spindle pole body"/>
    <property type="evidence" value="ECO:0007669"/>
    <property type="project" value="TreeGrafter"/>
</dbReference>
<organism evidence="8 9">
    <name type="scientific">Wallemia mellicola (strain ATCC MYA-4683 / CBS 633.66)</name>
    <name type="common">Wallemia sebi (CBS 633.66)</name>
    <dbReference type="NCBI Taxonomy" id="671144"/>
    <lineage>
        <taxon>Eukaryota</taxon>
        <taxon>Fungi</taxon>
        <taxon>Dikarya</taxon>
        <taxon>Basidiomycota</taxon>
        <taxon>Wallemiomycotina</taxon>
        <taxon>Wallemiomycetes</taxon>
        <taxon>Wallemiales</taxon>
        <taxon>Wallemiaceae</taxon>
        <taxon>Wallemia</taxon>
    </lineage>
</organism>
<evidence type="ECO:0000256" key="6">
    <source>
        <dbReference type="SAM" id="Phobius"/>
    </source>
</evidence>
<proteinExistence type="predicted"/>
<protein>
    <recommendedName>
        <fullName evidence="7">Ima1 N-terminal domain-containing protein</fullName>
    </recommendedName>
</protein>
<keyword evidence="9" id="KW-1185">Reference proteome</keyword>
<sequence>MITRKPKIKVKQCHYCLEYLEVLNNNFKCTNCDQFNNYDDKGQLIDNYAPLVNKEALKYKAKPLTITQDTINPFCNSCSTNQTLIYSLLSNYDNDNDDDLTGYNNYKNSIESRYPPICSNCQIIVNQTINKRNYKAKTKALGQWLEKSASLNDGSSNTIRNTTFNGPLGRYSKLAWFIKSILWLTNNILYLSLHFSTFYYSKRYSFNNYTLIAIPLSILYSFWDPTWLKVHKIRSKGQSLVLTGKRFWIQSQFIIWLERSLLLGSLAFQSSLEKYYTSNLALSLLLLEITIQLIAYSHLNILLSKQINLTKSKQPTISKNDETQAKSYTNTPDFTADNLSSALSLSVDSKVKKLPIFGETSLQPSEEAQRRTANAINDTDEMEWTPEQNLSNPKSHSTWAGLKPQLFFAPQDNQKTGLEEPLSSVSLSISDSNVYKRESNQDNKKMVICLTILIVLPLVALFKYQESVIEVMRFMKNR</sequence>
<reference evidence="8 9" key="1">
    <citation type="journal article" date="2012" name="Fungal Genet. Biol.">
        <title>The genome of the xerotolerant mold Wallemia sebi reveals adaptations to osmotic stress and suggests cryptic sexual reproduction.</title>
        <authorList>
            <person name="Padamsee M."/>
            <person name="Kumar T.K.A."/>
            <person name="Riley R."/>
            <person name="Binder M."/>
            <person name="Boyd A."/>
            <person name="Calvo A.M."/>
            <person name="Furukawa K."/>
            <person name="Hesse C."/>
            <person name="Hohmann S."/>
            <person name="James T.Y."/>
            <person name="LaButti K."/>
            <person name="Lapidus A."/>
            <person name="Lindquist E."/>
            <person name="Lucas S."/>
            <person name="Miller K."/>
            <person name="Shantappa S."/>
            <person name="Grigoriev I.V."/>
            <person name="Hibbett D.S."/>
            <person name="McLaughlin D.J."/>
            <person name="Spatafora J.W."/>
            <person name="Aime M.C."/>
        </authorList>
    </citation>
    <scope>NUCLEOTIDE SEQUENCE [LARGE SCALE GENOMIC DNA]</scope>
    <source>
        <strain evidence="9">ATCC MYA-4683 / CBS 633.66</strain>
    </source>
</reference>
<dbReference type="RefSeq" id="XP_006958141.1">
    <property type="nucleotide sequence ID" value="XM_006958079.1"/>
</dbReference>
<dbReference type="GO" id="GO:0034992">
    <property type="term" value="C:microtubule organizing center attachment site"/>
    <property type="evidence" value="ECO:0007669"/>
    <property type="project" value="TreeGrafter"/>
</dbReference>
<keyword evidence="3 6" id="KW-1133">Transmembrane helix</keyword>
<dbReference type="HOGENOM" id="CLU_036826_0_0_1"/>
<dbReference type="Proteomes" id="UP000005242">
    <property type="component" value="Unassembled WGS sequence"/>
</dbReference>
<dbReference type="KEGG" id="wse:WALSEDRAFT_68757"/>
<dbReference type="GO" id="GO:0005637">
    <property type="term" value="C:nuclear inner membrane"/>
    <property type="evidence" value="ECO:0007669"/>
    <property type="project" value="UniProtKB-SubCell"/>
</dbReference>
<dbReference type="PANTHER" id="PTHR28538:SF1">
    <property type="entry name" value="INTEGRAL INNER NUCLEAR MEMBRANE PROTEIN IMA1"/>
    <property type="match status" value="1"/>
</dbReference>
<dbReference type="InParanoid" id="I4YCZ7"/>
<evidence type="ECO:0000256" key="1">
    <source>
        <dbReference type="ARBA" id="ARBA00004473"/>
    </source>
</evidence>
<keyword evidence="5" id="KW-0539">Nucleus</keyword>
<dbReference type="EMBL" id="JH668230">
    <property type="protein sequence ID" value="EIM21839.1"/>
    <property type="molecule type" value="Genomic_DNA"/>
</dbReference>
<dbReference type="GO" id="GO:0071765">
    <property type="term" value="P:nuclear inner membrane organization"/>
    <property type="evidence" value="ECO:0007669"/>
    <property type="project" value="InterPro"/>
</dbReference>
<dbReference type="AlphaFoldDB" id="I4YCZ7"/>